<evidence type="ECO:0000313" key="2">
    <source>
        <dbReference type="Proteomes" id="UP000709295"/>
    </source>
</evidence>
<protein>
    <submittedName>
        <fullName evidence="1">Uncharacterized protein</fullName>
    </submittedName>
</protein>
<gene>
    <name evidence="1" type="ORF">JG688_00015231</name>
</gene>
<evidence type="ECO:0000313" key="1">
    <source>
        <dbReference type="EMBL" id="KAG6948133.1"/>
    </source>
</evidence>
<accession>A0A8J5M2T6</accession>
<sequence>MRFATRQDETLHIKDFALVQGKQALLNLKLTGGTANMYVCSTITKCSFEV</sequence>
<proteinExistence type="predicted"/>
<dbReference type="AlphaFoldDB" id="A0A8J5M2T6"/>
<organism evidence="1 2">
    <name type="scientific">Phytophthora aleatoria</name>
    <dbReference type="NCBI Taxonomy" id="2496075"/>
    <lineage>
        <taxon>Eukaryota</taxon>
        <taxon>Sar</taxon>
        <taxon>Stramenopiles</taxon>
        <taxon>Oomycota</taxon>
        <taxon>Peronosporomycetes</taxon>
        <taxon>Peronosporales</taxon>
        <taxon>Peronosporaceae</taxon>
        <taxon>Phytophthora</taxon>
    </lineage>
</organism>
<dbReference type="EMBL" id="JAENGY010001605">
    <property type="protein sequence ID" value="KAG6948133.1"/>
    <property type="molecule type" value="Genomic_DNA"/>
</dbReference>
<comment type="caution">
    <text evidence="1">The sequence shown here is derived from an EMBL/GenBank/DDBJ whole genome shotgun (WGS) entry which is preliminary data.</text>
</comment>
<keyword evidence="2" id="KW-1185">Reference proteome</keyword>
<name>A0A8J5M2T6_9STRA</name>
<dbReference type="Proteomes" id="UP000709295">
    <property type="component" value="Unassembled WGS sequence"/>
</dbReference>
<reference evidence="1" key="1">
    <citation type="submission" date="2021-01" db="EMBL/GenBank/DDBJ databases">
        <title>Phytophthora aleatoria, a newly-described species from Pinus radiata is distinct from Phytophthora cactorum isolates based on comparative genomics.</title>
        <authorList>
            <person name="Mcdougal R."/>
            <person name="Panda P."/>
            <person name="Williams N."/>
            <person name="Studholme D.J."/>
        </authorList>
    </citation>
    <scope>NUCLEOTIDE SEQUENCE</scope>
    <source>
        <strain evidence="1">NZFS 4037</strain>
    </source>
</reference>